<keyword evidence="3" id="KW-1185">Reference proteome</keyword>
<feature type="transmembrane region" description="Helical" evidence="1">
    <location>
        <begin position="140"/>
        <end position="161"/>
    </location>
</feature>
<reference evidence="2" key="1">
    <citation type="submission" date="2020-12" db="EMBL/GenBank/DDBJ databases">
        <title>Prauserella sp. ASG 168, a novel actinomycete isolated from cave rock.</title>
        <authorList>
            <person name="Suriyachadkun C."/>
        </authorList>
    </citation>
    <scope>NUCLEOTIDE SEQUENCE</scope>
    <source>
        <strain evidence="2">ASG 168</strain>
    </source>
</reference>
<accession>A0A934QRD8</accession>
<organism evidence="2 3">
    <name type="scientific">Prauserella cavernicola</name>
    <dbReference type="NCBI Taxonomy" id="2800127"/>
    <lineage>
        <taxon>Bacteria</taxon>
        <taxon>Bacillati</taxon>
        <taxon>Actinomycetota</taxon>
        <taxon>Actinomycetes</taxon>
        <taxon>Pseudonocardiales</taxon>
        <taxon>Pseudonocardiaceae</taxon>
        <taxon>Prauserella</taxon>
    </lineage>
</organism>
<dbReference type="RefSeq" id="WP_200317439.1">
    <property type="nucleotide sequence ID" value="NZ_JAENJH010000002.1"/>
</dbReference>
<dbReference type="AlphaFoldDB" id="A0A934QRD8"/>
<keyword evidence="1" id="KW-1133">Transmembrane helix</keyword>
<name>A0A934QRD8_9PSEU</name>
<evidence type="ECO:0000256" key="1">
    <source>
        <dbReference type="SAM" id="Phobius"/>
    </source>
</evidence>
<gene>
    <name evidence="2" type="ORF">JHE00_10655</name>
</gene>
<comment type="caution">
    <text evidence="2">The sequence shown here is derived from an EMBL/GenBank/DDBJ whole genome shotgun (WGS) entry which is preliminary data.</text>
</comment>
<feature type="transmembrane region" description="Helical" evidence="1">
    <location>
        <begin position="98"/>
        <end position="115"/>
    </location>
</feature>
<protein>
    <submittedName>
        <fullName evidence="2">Uncharacterized protein</fullName>
    </submittedName>
</protein>
<feature type="transmembrane region" description="Helical" evidence="1">
    <location>
        <begin position="71"/>
        <end position="91"/>
    </location>
</feature>
<feature type="transmembrane region" description="Helical" evidence="1">
    <location>
        <begin position="170"/>
        <end position="195"/>
    </location>
</feature>
<sequence length="245" mass="26162">MAVVADATSESLTADGTGVRLRPVWWALLGVSVALNVASMAVPALIHHPLTRDRGEIQLYLDVFVEGNLPTWWSVGLLVVAAVLYGVTAALARGPARAESWGWWCGAALLTLLSLDDHTQLHERLDRIGRQLVTFDGFPFYWLLPGAVAGLVVVAALSLLASRLRGRPRWFVIGGCALLLGSALGMELVQGLLIASGESGPLYVLTYHAEELGENVGVLLLIAAAALSLSIRRRDDGFTVGYRAG</sequence>
<evidence type="ECO:0000313" key="2">
    <source>
        <dbReference type="EMBL" id="MBK1784786.1"/>
    </source>
</evidence>
<feature type="transmembrane region" description="Helical" evidence="1">
    <location>
        <begin position="24"/>
        <end position="46"/>
    </location>
</feature>
<feature type="transmembrane region" description="Helical" evidence="1">
    <location>
        <begin position="215"/>
        <end position="231"/>
    </location>
</feature>
<dbReference type="Proteomes" id="UP000635245">
    <property type="component" value="Unassembled WGS sequence"/>
</dbReference>
<proteinExistence type="predicted"/>
<dbReference type="EMBL" id="JAENJH010000002">
    <property type="protein sequence ID" value="MBK1784786.1"/>
    <property type="molecule type" value="Genomic_DNA"/>
</dbReference>
<keyword evidence="1" id="KW-0812">Transmembrane</keyword>
<evidence type="ECO:0000313" key="3">
    <source>
        <dbReference type="Proteomes" id="UP000635245"/>
    </source>
</evidence>
<keyword evidence="1" id="KW-0472">Membrane</keyword>